<dbReference type="InterPro" id="IPR050139">
    <property type="entry name" value="GMP_reductase"/>
</dbReference>
<evidence type="ECO:0000256" key="9">
    <source>
        <dbReference type="PIRSR" id="PIRSR000235-1"/>
    </source>
</evidence>
<dbReference type="GO" id="GO:0003920">
    <property type="term" value="F:GMP reductase activity"/>
    <property type="evidence" value="ECO:0007669"/>
    <property type="project" value="UniProtKB-UniRule"/>
</dbReference>
<evidence type="ECO:0000256" key="2">
    <source>
        <dbReference type="ARBA" id="ARBA00022723"/>
    </source>
</evidence>
<feature type="binding site" evidence="8 10">
    <location>
        <position position="207"/>
    </location>
    <ligand>
        <name>K(+)</name>
        <dbReference type="ChEBI" id="CHEBI:29103"/>
    </ligand>
</feature>
<keyword evidence="4 8" id="KW-0630">Potassium</keyword>
<keyword evidence="2 8" id="KW-0479">Metal-binding</keyword>
<gene>
    <name evidence="13" type="ORF">EHUX00137_LOCUS40600</name>
</gene>
<proteinExistence type="inferred from homology"/>
<dbReference type="FunFam" id="3.20.20.70:FF:000012">
    <property type="entry name" value="GMP reductase"/>
    <property type="match status" value="1"/>
</dbReference>
<dbReference type="InterPro" id="IPR013785">
    <property type="entry name" value="Aldolase_TIM"/>
</dbReference>
<feature type="binding site" evidence="8">
    <location>
        <position position="212"/>
    </location>
    <ligand>
        <name>K(+)</name>
        <dbReference type="ChEBI" id="CHEBI:29103"/>
    </ligand>
</feature>
<evidence type="ECO:0000256" key="7">
    <source>
        <dbReference type="ARBA" id="ARBA00048616"/>
    </source>
</evidence>
<keyword evidence="3 8" id="KW-0521">NADP</keyword>
<dbReference type="Gene3D" id="3.20.20.70">
    <property type="entry name" value="Aldolase class I"/>
    <property type="match status" value="1"/>
</dbReference>
<dbReference type="InterPro" id="IPR001093">
    <property type="entry name" value="IMP_DH_GMPRt"/>
</dbReference>
<dbReference type="InterPro" id="IPR005993">
    <property type="entry name" value="GMPR"/>
</dbReference>
<dbReference type="PANTHER" id="PTHR43170">
    <property type="entry name" value="GMP REDUCTASE"/>
    <property type="match status" value="1"/>
</dbReference>
<feature type="active site" description="Proton donor/acceptor" evidence="8">
    <location>
        <position position="214"/>
    </location>
</feature>
<keyword evidence="5 8" id="KW-0560">Oxidoreductase</keyword>
<dbReference type="Pfam" id="PF00478">
    <property type="entry name" value="IMPDH"/>
    <property type="match status" value="1"/>
</dbReference>
<comment type="function">
    <text evidence="6 8 11">Catalyzes the irreversible NADPH-dependent deamination of GMP to IMP. It functions in the conversion of nucleobase, nucleoside and nucleotide derivatives of G to A nucleotides, and in maintaining the intracellular balance of A and G nucleotides.</text>
</comment>
<evidence type="ECO:0000259" key="12">
    <source>
        <dbReference type="Pfam" id="PF00478"/>
    </source>
</evidence>
<comment type="catalytic activity">
    <reaction evidence="7 8 11">
        <text>IMP + NH4(+) + NADP(+) = GMP + NADPH + 2 H(+)</text>
        <dbReference type="Rhea" id="RHEA:17185"/>
        <dbReference type="ChEBI" id="CHEBI:15378"/>
        <dbReference type="ChEBI" id="CHEBI:28938"/>
        <dbReference type="ChEBI" id="CHEBI:57783"/>
        <dbReference type="ChEBI" id="CHEBI:58053"/>
        <dbReference type="ChEBI" id="CHEBI:58115"/>
        <dbReference type="ChEBI" id="CHEBI:58349"/>
        <dbReference type="EC" id="1.7.1.7"/>
    </reaction>
</comment>
<feature type="binding site" description="in other chain" evidence="8">
    <location>
        <position position="295"/>
    </location>
    <ligand>
        <name>NADP(+)</name>
        <dbReference type="ChEBI" id="CHEBI:58349"/>
        <note>ligand shared between two neighboring subunits</note>
    </ligand>
</feature>
<evidence type="ECO:0000256" key="4">
    <source>
        <dbReference type="ARBA" id="ARBA00022958"/>
    </source>
</evidence>
<feature type="binding site" evidence="8">
    <location>
        <begin position="340"/>
        <end position="343"/>
    </location>
    <ligand>
        <name>NADP(+)</name>
        <dbReference type="ChEBI" id="CHEBI:58349"/>
        <note>ligand shared between two neighboring subunits</note>
    </ligand>
</feature>
<dbReference type="SUPFAM" id="SSF51412">
    <property type="entry name" value="Inosine monophosphate dehydrogenase (IMPDH)"/>
    <property type="match status" value="1"/>
</dbReference>
<dbReference type="NCBIfam" id="NF003470">
    <property type="entry name" value="PRK05096.1"/>
    <property type="match status" value="1"/>
</dbReference>
<dbReference type="GO" id="GO:0006163">
    <property type="term" value="P:purine nucleotide metabolic process"/>
    <property type="evidence" value="ECO:0007669"/>
    <property type="project" value="UniProtKB-UniRule"/>
</dbReference>
<feature type="binding site" evidence="8">
    <location>
        <begin position="52"/>
        <end position="53"/>
    </location>
    <ligand>
        <name>NADP(+)</name>
        <dbReference type="ChEBI" id="CHEBI:58349"/>
        <note>ligand shared between two neighboring subunits</note>
    </ligand>
</feature>
<dbReference type="NCBIfam" id="TIGR01305">
    <property type="entry name" value="GMP_reduct_1"/>
    <property type="match status" value="1"/>
</dbReference>
<comment type="subunit">
    <text evidence="8">Homotetramer.</text>
</comment>
<feature type="active site" description="Thioimidate intermediate" evidence="8 9">
    <location>
        <position position="212"/>
    </location>
</feature>
<dbReference type="InterPro" id="IPR015875">
    <property type="entry name" value="IMP_DH/GMP_Rdtase_CS"/>
</dbReference>
<dbReference type="CDD" id="cd00381">
    <property type="entry name" value="IMPDH"/>
    <property type="match status" value="1"/>
</dbReference>
<dbReference type="PANTHER" id="PTHR43170:SF5">
    <property type="entry name" value="GMP REDUCTASE"/>
    <property type="match status" value="1"/>
</dbReference>
<accession>A0A7S3TLE7</accession>
<dbReference type="EMBL" id="HBIR01052021">
    <property type="protein sequence ID" value="CAE0587930.1"/>
    <property type="molecule type" value="Transcribed_RNA"/>
</dbReference>
<dbReference type="PIRSF" id="PIRSF000235">
    <property type="entry name" value="GMP_reductase"/>
    <property type="match status" value="1"/>
</dbReference>
<dbReference type="GO" id="GO:0006144">
    <property type="term" value="P:purine nucleobase metabolic process"/>
    <property type="evidence" value="ECO:0007669"/>
    <property type="project" value="UniProtKB-KW"/>
</dbReference>
<feature type="binding site" evidence="8">
    <location>
        <begin position="294"/>
        <end position="296"/>
    </location>
    <ligand>
        <name>GMP</name>
        <dbReference type="ChEBI" id="CHEBI:58115"/>
    </ligand>
</feature>
<organism evidence="13">
    <name type="scientific">Emiliania huxleyi</name>
    <name type="common">Coccolithophore</name>
    <name type="synonym">Pontosphaera huxleyi</name>
    <dbReference type="NCBI Taxonomy" id="2903"/>
    <lineage>
        <taxon>Eukaryota</taxon>
        <taxon>Haptista</taxon>
        <taxon>Haptophyta</taxon>
        <taxon>Prymnesiophyceae</taxon>
        <taxon>Isochrysidales</taxon>
        <taxon>Noelaerhabdaceae</taxon>
        <taxon>Emiliania</taxon>
    </lineage>
</organism>
<evidence type="ECO:0000256" key="8">
    <source>
        <dbReference type="HAMAP-Rule" id="MF_03195"/>
    </source>
</evidence>
<name>A0A7S3TLE7_EMIHU</name>
<feature type="binding site" evidence="8">
    <location>
        <begin position="245"/>
        <end position="247"/>
    </location>
    <ligand>
        <name>GMP</name>
        <dbReference type="ChEBI" id="CHEBI:58115"/>
    </ligand>
</feature>
<evidence type="ECO:0000313" key="13">
    <source>
        <dbReference type="EMBL" id="CAE0587930.1"/>
    </source>
</evidence>
<evidence type="ECO:0000256" key="11">
    <source>
        <dbReference type="RuleBase" id="RU003929"/>
    </source>
</evidence>
<dbReference type="SMART" id="SM01240">
    <property type="entry name" value="IMPDH"/>
    <property type="match status" value="1"/>
</dbReference>
<evidence type="ECO:0000256" key="1">
    <source>
        <dbReference type="ARBA" id="ARBA00022631"/>
    </source>
</evidence>
<dbReference type="HAMAP" id="MF_00596">
    <property type="entry name" value="GMP_reduct_type1"/>
    <property type="match status" value="1"/>
</dbReference>
<dbReference type="EC" id="1.7.1.7" evidence="8"/>
<comment type="similarity">
    <text evidence="8">Belongs to the IMPDH/GMPR family. GuaC type 1 subfamily.</text>
</comment>
<feature type="binding site" description="in other chain" evidence="8">
    <location>
        <begin position="311"/>
        <end position="312"/>
    </location>
    <ligand>
        <name>NADP(+)</name>
        <dbReference type="ChEBI" id="CHEBI:58349"/>
        <note>ligand shared between two neighboring subunits</note>
    </ligand>
</feature>
<feature type="binding site" evidence="8">
    <location>
        <begin position="268"/>
        <end position="269"/>
    </location>
    <ligand>
        <name>GMP</name>
        <dbReference type="ChEBI" id="CHEBI:58115"/>
    </ligand>
</feature>
<feature type="binding site" description="in other chain" evidence="8">
    <location>
        <begin position="206"/>
        <end position="207"/>
    </location>
    <ligand>
        <name>NADP(+)</name>
        <dbReference type="ChEBI" id="CHEBI:58349"/>
        <note>ligand shared between two neighboring subunits</note>
    </ligand>
</feature>
<sequence length="393" mass="41608">MRTVLRLRRPLLCAAGASSLGGVAAHAMRIEEDVKLDYKDVLLRPKRSTLVSRSQVDLRRRFTFKHSKRSWDGVPLIVANMDTVGTFDMALALARHGAMVAVHKHYSVEEWAAFVAAHPEAAAHVAVSSGVSTADLQKLDQILERCPAVQTICLDVANGYSEGFVSCVQRVRAAHPSRTIIAGNVVTNEMTEELIMHGADVVKVGIGPGSVCTTRRQTGVGYPQLSAVVECADAAHGLGGHIVADGGITNPGDAAKAFGGGADFVMMGGMFAGTDESHGTLVERGGKQYKQFYGMSSSTAMAKHSGGVAEYRSSEGKTVEVAYRGPVDAVILDLFGGLRSACTYIGAATIKEMPRRTTFIRVTQQLNSVFGVHDLSKPAAPAKPASETPVASA</sequence>
<dbReference type="AlphaFoldDB" id="A0A7S3TLE7"/>
<comment type="caution">
    <text evidence="8">Lacks conserved residue(s) required for the propagation of feature annotation.</text>
</comment>
<reference evidence="13" key="1">
    <citation type="submission" date="2021-01" db="EMBL/GenBank/DDBJ databases">
        <authorList>
            <person name="Corre E."/>
            <person name="Pelletier E."/>
            <person name="Niang G."/>
            <person name="Scheremetjew M."/>
            <person name="Finn R."/>
            <person name="Kale V."/>
            <person name="Holt S."/>
            <person name="Cochrane G."/>
            <person name="Meng A."/>
            <person name="Brown T."/>
            <person name="Cohen L."/>
        </authorList>
    </citation>
    <scope>NUCLEOTIDE SEQUENCE</scope>
    <source>
        <strain evidence="13">379</strain>
    </source>
</reference>
<feature type="binding site" evidence="8 10">
    <location>
        <position position="209"/>
    </location>
    <ligand>
        <name>K(+)</name>
        <dbReference type="ChEBI" id="CHEBI:29103"/>
    </ligand>
</feature>
<feature type="binding site" description="in other chain" evidence="8">
    <location>
        <position position="104"/>
    </location>
    <ligand>
        <name>NADP(+)</name>
        <dbReference type="ChEBI" id="CHEBI:58349"/>
        <note>ligand shared between two neighboring subunits</note>
    </ligand>
</feature>
<evidence type="ECO:0000256" key="6">
    <source>
        <dbReference type="ARBA" id="ARBA00037691"/>
    </source>
</evidence>
<dbReference type="PROSITE" id="PS00487">
    <property type="entry name" value="IMP_DH_GMP_RED"/>
    <property type="match status" value="1"/>
</dbReference>
<keyword evidence="1 8" id="KW-0659">Purine metabolism</keyword>
<feature type="binding site" description="in other chain" evidence="8">
    <location>
        <begin position="155"/>
        <end position="157"/>
    </location>
    <ligand>
        <name>NADP(+)</name>
        <dbReference type="ChEBI" id="CHEBI:58349"/>
        <note>ligand shared between two neighboring subunits</note>
    </ligand>
</feature>
<protein>
    <recommendedName>
        <fullName evidence="8">GMP reductase</fullName>
        <shortName evidence="8">GMPR</shortName>
        <ecNumber evidence="8">1.7.1.7</ecNumber>
    </recommendedName>
    <alternativeName>
        <fullName evidence="8">Guanosine 5'-monophosphate oxidoreductase</fullName>
        <shortName evidence="8">Guanosine monophosphate reductase</shortName>
    </alternativeName>
</protein>
<dbReference type="GO" id="GO:1902560">
    <property type="term" value="C:GMP reductase complex"/>
    <property type="evidence" value="ECO:0007669"/>
    <property type="project" value="InterPro"/>
</dbReference>
<dbReference type="GO" id="GO:0046872">
    <property type="term" value="F:metal ion binding"/>
    <property type="evidence" value="ECO:0007669"/>
    <property type="project" value="UniProtKB-KW"/>
</dbReference>
<feature type="binding site" evidence="8">
    <location>
        <position position="215"/>
    </location>
    <ligand>
        <name>K(+)</name>
        <dbReference type="ChEBI" id="CHEBI:29103"/>
    </ligand>
</feature>
<evidence type="ECO:0000256" key="10">
    <source>
        <dbReference type="PIRSR" id="PIRSR000235-3"/>
    </source>
</evidence>
<feature type="domain" description="IMP dehydrogenase/GMP reductase" evidence="12">
    <location>
        <begin position="36"/>
        <end position="365"/>
    </location>
</feature>
<evidence type="ECO:0000256" key="3">
    <source>
        <dbReference type="ARBA" id="ARBA00022857"/>
    </source>
</evidence>
<evidence type="ECO:0000256" key="5">
    <source>
        <dbReference type="ARBA" id="ARBA00023002"/>
    </source>
</evidence>